<evidence type="ECO:0000256" key="1">
    <source>
        <dbReference type="SAM" id="MobiDB-lite"/>
    </source>
</evidence>
<feature type="compositionally biased region" description="Polar residues" evidence="1">
    <location>
        <begin position="1"/>
        <end position="13"/>
    </location>
</feature>
<evidence type="ECO:0000313" key="3">
    <source>
        <dbReference type="Proteomes" id="UP000215914"/>
    </source>
</evidence>
<protein>
    <submittedName>
        <fullName evidence="2">Uncharacterized protein</fullName>
    </submittedName>
</protein>
<reference evidence="2" key="1">
    <citation type="journal article" date="2017" name="Nature">
        <title>The sunflower genome provides insights into oil metabolism, flowering and Asterid evolution.</title>
        <authorList>
            <person name="Badouin H."/>
            <person name="Gouzy J."/>
            <person name="Grassa C.J."/>
            <person name="Murat F."/>
            <person name="Staton S.E."/>
            <person name="Cottret L."/>
            <person name="Lelandais-Briere C."/>
            <person name="Owens G.L."/>
            <person name="Carrere S."/>
            <person name="Mayjonade B."/>
            <person name="Legrand L."/>
            <person name="Gill N."/>
            <person name="Kane N.C."/>
            <person name="Bowers J.E."/>
            <person name="Hubner S."/>
            <person name="Bellec A."/>
            <person name="Berard A."/>
            <person name="Berges H."/>
            <person name="Blanchet N."/>
            <person name="Boniface M.C."/>
            <person name="Brunel D."/>
            <person name="Catrice O."/>
            <person name="Chaidir N."/>
            <person name="Claudel C."/>
            <person name="Donnadieu C."/>
            <person name="Faraut T."/>
            <person name="Fievet G."/>
            <person name="Helmstetter N."/>
            <person name="King M."/>
            <person name="Knapp S.J."/>
            <person name="Lai Z."/>
            <person name="Le Paslier M.C."/>
            <person name="Lippi Y."/>
            <person name="Lorenzon L."/>
            <person name="Mandel J.R."/>
            <person name="Marage G."/>
            <person name="Marchand G."/>
            <person name="Marquand E."/>
            <person name="Bret-Mestries E."/>
            <person name="Morien E."/>
            <person name="Nambeesan S."/>
            <person name="Nguyen T."/>
            <person name="Pegot-Espagnet P."/>
            <person name="Pouilly N."/>
            <person name="Raftis F."/>
            <person name="Sallet E."/>
            <person name="Schiex T."/>
            <person name="Thomas J."/>
            <person name="Vandecasteele C."/>
            <person name="Vares D."/>
            <person name="Vear F."/>
            <person name="Vautrin S."/>
            <person name="Crespi M."/>
            <person name="Mangin B."/>
            <person name="Burke J.M."/>
            <person name="Salse J."/>
            <person name="Munos S."/>
            <person name="Vincourt P."/>
            <person name="Rieseberg L.H."/>
            <person name="Langlade N.B."/>
        </authorList>
    </citation>
    <scope>NUCLEOTIDE SEQUENCE</scope>
    <source>
        <tissue evidence="2">Leaves</tissue>
    </source>
</reference>
<dbReference type="AlphaFoldDB" id="A0A9K3MXP2"/>
<proteinExistence type="predicted"/>
<dbReference type="Proteomes" id="UP000215914">
    <property type="component" value="Unassembled WGS sequence"/>
</dbReference>
<keyword evidence="3" id="KW-1185">Reference proteome</keyword>
<evidence type="ECO:0000313" key="2">
    <source>
        <dbReference type="EMBL" id="KAF5779572.1"/>
    </source>
</evidence>
<sequence>MHYSGANANSYLPSASAPHVSMYSTPPQSSSMINPLVSTGAYPMPPVYPPLAAPYPPQPYPPAQQPYGSHYSHGYAYPGGYTTLY</sequence>
<name>A0A9K3MXP2_HELAN</name>
<reference evidence="2" key="2">
    <citation type="submission" date="2020-06" db="EMBL/GenBank/DDBJ databases">
        <title>Helianthus annuus Genome sequencing and assembly Release 2.</title>
        <authorList>
            <person name="Gouzy J."/>
            <person name="Langlade N."/>
            <person name="Munos S."/>
        </authorList>
    </citation>
    <scope>NUCLEOTIDE SEQUENCE</scope>
    <source>
        <tissue evidence="2">Leaves</tissue>
    </source>
</reference>
<accession>A0A9K3MXP2</accession>
<gene>
    <name evidence="2" type="ORF">HanXRQr2_Chr12g0561131</name>
</gene>
<dbReference type="EMBL" id="MNCJ02000327">
    <property type="protein sequence ID" value="KAF5779572.1"/>
    <property type="molecule type" value="Genomic_DNA"/>
</dbReference>
<comment type="caution">
    <text evidence="2">The sequence shown here is derived from an EMBL/GenBank/DDBJ whole genome shotgun (WGS) entry which is preliminary data.</text>
</comment>
<dbReference type="Gramene" id="mRNA:HanXRQr2_Chr12g0561131">
    <property type="protein sequence ID" value="mRNA:HanXRQr2_Chr12g0561131"/>
    <property type="gene ID" value="HanXRQr2_Chr12g0561131"/>
</dbReference>
<organism evidence="2 3">
    <name type="scientific">Helianthus annuus</name>
    <name type="common">Common sunflower</name>
    <dbReference type="NCBI Taxonomy" id="4232"/>
    <lineage>
        <taxon>Eukaryota</taxon>
        <taxon>Viridiplantae</taxon>
        <taxon>Streptophyta</taxon>
        <taxon>Embryophyta</taxon>
        <taxon>Tracheophyta</taxon>
        <taxon>Spermatophyta</taxon>
        <taxon>Magnoliopsida</taxon>
        <taxon>eudicotyledons</taxon>
        <taxon>Gunneridae</taxon>
        <taxon>Pentapetalae</taxon>
        <taxon>asterids</taxon>
        <taxon>campanulids</taxon>
        <taxon>Asterales</taxon>
        <taxon>Asteraceae</taxon>
        <taxon>Asteroideae</taxon>
        <taxon>Heliantheae alliance</taxon>
        <taxon>Heliantheae</taxon>
        <taxon>Helianthus</taxon>
    </lineage>
</organism>
<feature type="region of interest" description="Disordered" evidence="1">
    <location>
        <begin position="1"/>
        <end position="29"/>
    </location>
</feature>